<sequence>MTITASTRPTILVIHGAWHHPEFYASFCQAFQTLGYETVCPRLPTCNNDLPPTKKLADDVTLIRHTAQSLLDSGKTVVAVMHSYGGVVGTDALHGLAIEHLIYMTAFIPPTGNSLAGMFGGQLPPFITIDDEKDILTVPDPATWFFNDVPSEDAAAWAKKLVIHPKSAQFDSISHEAYRSAPTTYIVCEKDAGLIPMVQEMMIDNVRKAGVDITVEKLPASHSPFLSMPEKTAKLVLDIVQRG</sequence>
<protein>
    <submittedName>
        <fullName evidence="2">Alpha/beta hydrolase fold-1</fullName>
    </submittedName>
</protein>
<evidence type="ECO:0000259" key="1">
    <source>
        <dbReference type="Pfam" id="PF12697"/>
    </source>
</evidence>
<accession>A0A5N7CAA8</accession>
<dbReference type="PANTHER" id="PTHR37017:SF11">
    <property type="entry name" value="ESTERASE_LIPASE_THIOESTERASE DOMAIN-CONTAINING PROTEIN"/>
    <property type="match status" value="1"/>
</dbReference>
<dbReference type="Proteomes" id="UP000326877">
    <property type="component" value="Unassembled WGS sequence"/>
</dbReference>
<dbReference type="SUPFAM" id="SSF53474">
    <property type="entry name" value="alpha/beta-Hydrolases"/>
    <property type="match status" value="1"/>
</dbReference>
<gene>
    <name evidence="2" type="ORF">BDV23DRAFT_193533</name>
</gene>
<dbReference type="AlphaFoldDB" id="A0A5N7CAA8"/>
<keyword evidence="2" id="KW-0378">Hydrolase</keyword>
<feature type="domain" description="AB hydrolase-1" evidence="1">
    <location>
        <begin position="11"/>
        <end position="234"/>
    </location>
</feature>
<dbReference type="PANTHER" id="PTHR37017">
    <property type="entry name" value="AB HYDROLASE-1 DOMAIN-CONTAINING PROTEIN-RELATED"/>
    <property type="match status" value="1"/>
</dbReference>
<dbReference type="InterPro" id="IPR000073">
    <property type="entry name" value="AB_hydrolase_1"/>
</dbReference>
<organism evidence="2">
    <name type="scientific">Petromyces alliaceus</name>
    <name type="common">Aspergillus alliaceus</name>
    <dbReference type="NCBI Taxonomy" id="209559"/>
    <lineage>
        <taxon>Eukaryota</taxon>
        <taxon>Fungi</taxon>
        <taxon>Dikarya</taxon>
        <taxon>Ascomycota</taxon>
        <taxon>Pezizomycotina</taxon>
        <taxon>Eurotiomycetes</taxon>
        <taxon>Eurotiomycetidae</taxon>
        <taxon>Eurotiales</taxon>
        <taxon>Aspergillaceae</taxon>
        <taxon>Aspergillus</taxon>
        <taxon>Aspergillus subgen. Circumdati</taxon>
    </lineage>
</organism>
<dbReference type="InterPro" id="IPR052897">
    <property type="entry name" value="Sec-Metab_Biosynth_Hydrolase"/>
</dbReference>
<dbReference type="Gene3D" id="3.40.50.1820">
    <property type="entry name" value="alpha/beta hydrolase"/>
    <property type="match status" value="1"/>
</dbReference>
<dbReference type="GO" id="GO:0016787">
    <property type="term" value="F:hydrolase activity"/>
    <property type="evidence" value="ECO:0007669"/>
    <property type="project" value="UniProtKB-KW"/>
</dbReference>
<reference evidence="2" key="1">
    <citation type="submission" date="2019-04" db="EMBL/GenBank/DDBJ databases">
        <title>Friends and foes A comparative genomics studyof 23 Aspergillus species from section Flavi.</title>
        <authorList>
            <consortium name="DOE Joint Genome Institute"/>
            <person name="Kjaerbolling I."/>
            <person name="Vesth T."/>
            <person name="Frisvad J.C."/>
            <person name="Nybo J.L."/>
            <person name="Theobald S."/>
            <person name="Kildgaard S."/>
            <person name="Isbrandt T."/>
            <person name="Kuo A."/>
            <person name="Sato A."/>
            <person name="Lyhne E.K."/>
            <person name="Kogle M.E."/>
            <person name="Wiebenga A."/>
            <person name="Kun R.S."/>
            <person name="Lubbers R.J."/>
            <person name="Makela M.R."/>
            <person name="Barry K."/>
            <person name="Chovatia M."/>
            <person name="Clum A."/>
            <person name="Daum C."/>
            <person name="Haridas S."/>
            <person name="He G."/>
            <person name="LaButti K."/>
            <person name="Lipzen A."/>
            <person name="Mondo S."/>
            <person name="Riley R."/>
            <person name="Salamov A."/>
            <person name="Simmons B.A."/>
            <person name="Magnuson J.K."/>
            <person name="Henrissat B."/>
            <person name="Mortensen U.H."/>
            <person name="Larsen T.O."/>
            <person name="Devries R.P."/>
            <person name="Grigoriev I.V."/>
            <person name="Machida M."/>
            <person name="Baker S.E."/>
            <person name="Andersen M.R."/>
        </authorList>
    </citation>
    <scope>NUCLEOTIDE SEQUENCE [LARGE SCALE GENOMIC DNA]</scope>
    <source>
        <strain evidence="2">IBT 14317</strain>
    </source>
</reference>
<dbReference type="OrthoDB" id="408373at2759"/>
<proteinExistence type="predicted"/>
<dbReference type="InterPro" id="IPR029058">
    <property type="entry name" value="AB_hydrolase_fold"/>
</dbReference>
<dbReference type="EMBL" id="ML735252">
    <property type="protein sequence ID" value="KAE8390748.1"/>
    <property type="molecule type" value="Genomic_DNA"/>
</dbReference>
<evidence type="ECO:0000313" key="2">
    <source>
        <dbReference type="EMBL" id="KAE8390748.1"/>
    </source>
</evidence>
<name>A0A5N7CAA8_PETAA</name>
<dbReference type="Pfam" id="PF12697">
    <property type="entry name" value="Abhydrolase_6"/>
    <property type="match status" value="1"/>
</dbReference>